<name>A0A3B7MWC9_9BACT</name>
<gene>
    <name evidence="2" type="ORF">D3H65_28880</name>
</gene>
<dbReference type="Proteomes" id="UP000263900">
    <property type="component" value="Chromosome"/>
</dbReference>
<sequence length="279" mass="31292">MSRQLSYALIINLLGFAAVANGPYSLVFDMDVPDAIPLATPGPKGINSLCLDEWSRHKELIINKRDSLYDAIADKEKLSRNKEKAQHEINSLKARLSNLDKVIGLVNTLEKSDVEYILKPSIKAEGSTAYDTRRRCIVLTVGSTANFIHEITHGGQYEAGEIIFDSQLDKSYLQDLYDEVEAYKAQFAYDPSSVSSLKSSFVARSLADITPRWVEDLQSAEGEKTYRDHSKIRVNIYSGKAVLLMAYPQLASQFSGWADSWTMKEAPNVVYKRQPMVVQ</sequence>
<evidence type="ECO:0000256" key="1">
    <source>
        <dbReference type="SAM" id="Coils"/>
    </source>
</evidence>
<dbReference type="KEGG" id="pseg:D3H65_28880"/>
<accession>A0A3B7MWC9</accession>
<evidence type="ECO:0000313" key="3">
    <source>
        <dbReference type="Proteomes" id="UP000263900"/>
    </source>
</evidence>
<protein>
    <submittedName>
        <fullName evidence="2">Uncharacterized protein</fullName>
    </submittedName>
</protein>
<feature type="coiled-coil region" evidence="1">
    <location>
        <begin position="68"/>
        <end position="102"/>
    </location>
</feature>
<keyword evidence="1" id="KW-0175">Coiled coil</keyword>
<organism evidence="2 3">
    <name type="scientific">Paraflavitalea soli</name>
    <dbReference type="NCBI Taxonomy" id="2315862"/>
    <lineage>
        <taxon>Bacteria</taxon>
        <taxon>Pseudomonadati</taxon>
        <taxon>Bacteroidota</taxon>
        <taxon>Chitinophagia</taxon>
        <taxon>Chitinophagales</taxon>
        <taxon>Chitinophagaceae</taxon>
        <taxon>Paraflavitalea</taxon>
    </lineage>
</organism>
<dbReference type="RefSeq" id="WP_119053626.1">
    <property type="nucleotide sequence ID" value="NZ_CP032157.1"/>
</dbReference>
<dbReference type="AlphaFoldDB" id="A0A3B7MWC9"/>
<reference evidence="2 3" key="1">
    <citation type="submission" date="2018-09" db="EMBL/GenBank/DDBJ databases">
        <title>Genome sequencing of strain 6GH32-13.</title>
        <authorList>
            <person name="Weon H.-Y."/>
            <person name="Heo J."/>
            <person name="Kwon S.-W."/>
        </authorList>
    </citation>
    <scope>NUCLEOTIDE SEQUENCE [LARGE SCALE GENOMIC DNA]</scope>
    <source>
        <strain evidence="2 3">5GH32-13</strain>
    </source>
</reference>
<proteinExistence type="predicted"/>
<keyword evidence="3" id="KW-1185">Reference proteome</keyword>
<dbReference type="OrthoDB" id="1191296at2"/>
<evidence type="ECO:0000313" key="2">
    <source>
        <dbReference type="EMBL" id="AXY77753.1"/>
    </source>
</evidence>
<dbReference type="EMBL" id="CP032157">
    <property type="protein sequence ID" value="AXY77753.1"/>
    <property type="molecule type" value="Genomic_DNA"/>
</dbReference>